<dbReference type="SUPFAM" id="SSF48371">
    <property type="entry name" value="ARM repeat"/>
    <property type="match status" value="1"/>
</dbReference>
<dbReference type="InterPro" id="IPR016024">
    <property type="entry name" value="ARM-type_fold"/>
</dbReference>
<dbReference type="GO" id="GO:0071013">
    <property type="term" value="C:catalytic step 2 spliceosome"/>
    <property type="evidence" value="ECO:0007669"/>
    <property type="project" value="TreeGrafter"/>
</dbReference>
<dbReference type="EMBL" id="BDRX01000127">
    <property type="protein sequence ID" value="GBF98495.1"/>
    <property type="molecule type" value="Genomic_DNA"/>
</dbReference>
<evidence type="ECO:0000259" key="7">
    <source>
        <dbReference type="SMART" id="SM00543"/>
    </source>
</evidence>
<feature type="compositionally biased region" description="Acidic residues" evidence="6">
    <location>
        <begin position="561"/>
        <end position="574"/>
    </location>
</feature>
<evidence type="ECO:0000256" key="4">
    <source>
        <dbReference type="ARBA" id="ARBA00023187"/>
    </source>
</evidence>
<evidence type="ECO:0000313" key="9">
    <source>
        <dbReference type="Proteomes" id="UP000247498"/>
    </source>
</evidence>
<dbReference type="GO" id="GO:0003723">
    <property type="term" value="F:RNA binding"/>
    <property type="evidence" value="ECO:0007669"/>
    <property type="project" value="InterPro"/>
</dbReference>
<keyword evidence="5" id="KW-0539">Nucleus</keyword>
<dbReference type="SMART" id="SM00543">
    <property type="entry name" value="MIF4G"/>
    <property type="match status" value="1"/>
</dbReference>
<organism evidence="8 9">
    <name type="scientific">Raphidocelis subcapitata</name>
    <dbReference type="NCBI Taxonomy" id="307507"/>
    <lineage>
        <taxon>Eukaryota</taxon>
        <taxon>Viridiplantae</taxon>
        <taxon>Chlorophyta</taxon>
        <taxon>core chlorophytes</taxon>
        <taxon>Chlorophyceae</taxon>
        <taxon>CS clade</taxon>
        <taxon>Sphaeropleales</taxon>
        <taxon>Selenastraceae</taxon>
        <taxon>Raphidocelis</taxon>
    </lineage>
</organism>
<accession>A0A2V0PN20</accession>
<dbReference type="FunCoup" id="A0A2V0PN20">
    <property type="interactions" value="2068"/>
</dbReference>
<dbReference type="Gene3D" id="1.25.40.180">
    <property type="match status" value="1"/>
</dbReference>
<dbReference type="Pfam" id="PF02854">
    <property type="entry name" value="MIF4G"/>
    <property type="match status" value="1"/>
</dbReference>
<evidence type="ECO:0000256" key="5">
    <source>
        <dbReference type="ARBA" id="ARBA00023242"/>
    </source>
</evidence>
<feature type="region of interest" description="Disordered" evidence="6">
    <location>
        <begin position="1"/>
        <end position="273"/>
    </location>
</feature>
<feature type="compositionally biased region" description="Basic and acidic residues" evidence="6">
    <location>
        <begin position="155"/>
        <end position="181"/>
    </location>
</feature>
<feature type="compositionally biased region" description="Basic and acidic residues" evidence="6">
    <location>
        <begin position="109"/>
        <end position="133"/>
    </location>
</feature>
<feature type="compositionally biased region" description="Basic and acidic residues" evidence="6">
    <location>
        <begin position="32"/>
        <end position="41"/>
    </location>
</feature>
<evidence type="ECO:0000256" key="2">
    <source>
        <dbReference type="ARBA" id="ARBA00006856"/>
    </source>
</evidence>
<keyword evidence="9" id="KW-1185">Reference proteome</keyword>
<dbReference type="InParanoid" id="A0A2V0PN20"/>
<comment type="subcellular location">
    <subcellularLocation>
        <location evidence="1">Nucleus</location>
    </subcellularLocation>
</comment>
<proteinExistence type="inferred from homology"/>
<name>A0A2V0PN20_9CHLO</name>
<feature type="domain" description="MIF4G" evidence="7">
    <location>
        <begin position="314"/>
        <end position="497"/>
    </location>
</feature>
<dbReference type="InterPro" id="IPR003890">
    <property type="entry name" value="MIF4G-like_typ-3"/>
</dbReference>
<feature type="region of interest" description="Disordered" evidence="6">
    <location>
        <begin position="561"/>
        <end position="615"/>
    </location>
</feature>
<evidence type="ECO:0000256" key="3">
    <source>
        <dbReference type="ARBA" id="ARBA00022664"/>
    </source>
</evidence>
<sequence length="707" mass="75526">MGSQDDRSRSPRRRPRGSGSPESPPRQRRRVGSHDEGRDGGGSRSRSSSPDSRSRDSSRSRGSPSSSSDRSRSRGRSRSRSRERGGGGDRAAAARGGERIRYPSRSRSPQREKGRSRSRSPRGEGRRDPRDAPLDAYAARRRSEPQRRSPPQQQRRGDDRGRDGDDSGRGRGYDREGERDGGGGGGGGGGGADGDAPRPRGRGVAQLHVTGDGGQRYYRDRRDVAAAMERDRAAGEPGDGAAGGGGGGAAADAGAGAPAPAEGEAAAQRERKAPPALTKAGGAYIPPFKLARMMAEIDDKHGPQAQRLAWEALKKSINGLINKVNAPNIKNLLPELFRENLVRGRGLFCQSVMKAEMASPPFAPVYAALVAVVNTKFPEIGALLLARVVTRFKRAYKSNDKPVLLALVKFMAHLINQGVAHELLALELLVLLLESPSDDGVEVAVDFCKDVGACLQDVAPAGLHSVFERFRAILHEGAIDRRCQYIIEGLFAIRKAGFDKSGHPQVPPELDLVEAEDQITHEVGLDEALDPQTTLNVFRFDPDYAKAEEGYAAIAREILGEEESEDDEEGEGGEGDGGAGGSSSEGEEEESDDEGGPPGGGGGGGGGPGDESQRIADATGTDLVNLRRTIYLTIMSRWGGLGFDAVSWGVLQCVRISEDDTTSSSRIFLKYLFQELSETLGLAALNARLQEPSLQAHFQGLFPTESQ</sequence>
<feature type="compositionally biased region" description="Gly residues" evidence="6">
    <location>
        <begin position="237"/>
        <end position="249"/>
    </location>
</feature>
<keyword evidence="3" id="KW-0507">mRNA processing</keyword>
<dbReference type="OrthoDB" id="1924287at2759"/>
<dbReference type="PANTHER" id="PTHR18034">
    <property type="entry name" value="CELL CYCLE CONTROL PROTEIN CWF22-RELATED"/>
    <property type="match status" value="1"/>
</dbReference>
<feature type="compositionally biased region" description="Gly residues" evidence="6">
    <location>
        <begin position="596"/>
        <end position="609"/>
    </location>
</feature>
<keyword evidence="4" id="KW-0508">mRNA splicing</keyword>
<feature type="non-terminal residue" evidence="8">
    <location>
        <position position="707"/>
    </location>
</feature>
<dbReference type="STRING" id="307507.A0A2V0PN20"/>
<feature type="compositionally biased region" description="Low complexity" evidence="6">
    <location>
        <begin position="250"/>
        <end position="266"/>
    </location>
</feature>
<dbReference type="Proteomes" id="UP000247498">
    <property type="component" value="Unassembled WGS sequence"/>
</dbReference>
<dbReference type="AlphaFoldDB" id="A0A2V0PN20"/>
<gene>
    <name evidence="8" type="ORF">Rsub_11486</name>
</gene>
<reference evidence="8 9" key="1">
    <citation type="journal article" date="2018" name="Sci. Rep.">
        <title>Raphidocelis subcapitata (=Pseudokirchneriella subcapitata) provides an insight into genome evolution and environmental adaptations in the Sphaeropleales.</title>
        <authorList>
            <person name="Suzuki S."/>
            <person name="Yamaguchi H."/>
            <person name="Nakajima N."/>
            <person name="Kawachi M."/>
        </authorList>
    </citation>
    <scope>NUCLEOTIDE SEQUENCE [LARGE SCALE GENOMIC DNA]</scope>
    <source>
        <strain evidence="8 9">NIES-35</strain>
    </source>
</reference>
<evidence type="ECO:0000256" key="1">
    <source>
        <dbReference type="ARBA" id="ARBA00004123"/>
    </source>
</evidence>
<protein>
    <submittedName>
        <fullName evidence="8">Pre-mRNA-splicing factor</fullName>
    </submittedName>
</protein>
<evidence type="ECO:0000256" key="6">
    <source>
        <dbReference type="SAM" id="MobiDB-lite"/>
    </source>
</evidence>
<dbReference type="InterPro" id="IPR050781">
    <property type="entry name" value="CWC22_splicing_factor"/>
</dbReference>
<evidence type="ECO:0000313" key="8">
    <source>
        <dbReference type="EMBL" id="GBF98495.1"/>
    </source>
</evidence>
<dbReference type="PANTHER" id="PTHR18034:SF3">
    <property type="entry name" value="PRE-MRNA-SPLICING FACTOR CWC22 HOMOLOG"/>
    <property type="match status" value="1"/>
</dbReference>
<comment type="caution">
    <text evidence="8">The sequence shown here is derived from an EMBL/GenBank/DDBJ whole genome shotgun (WGS) entry which is preliminary data.</text>
</comment>
<feature type="compositionally biased region" description="Basic and acidic residues" evidence="6">
    <location>
        <begin position="217"/>
        <end position="234"/>
    </location>
</feature>
<feature type="compositionally biased region" description="Gly residues" evidence="6">
    <location>
        <begin position="182"/>
        <end position="193"/>
    </location>
</feature>
<dbReference type="GO" id="GO:0000398">
    <property type="term" value="P:mRNA splicing, via spliceosome"/>
    <property type="evidence" value="ECO:0007669"/>
    <property type="project" value="TreeGrafter"/>
</dbReference>
<dbReference type="FunFam" id="1.25.40.180:FF:000004">
    <property type="entry name" value="pre-mRNA-splicing factor CWC22 homolog"/>
    <property type="match status" value="1"/>
</dbReference>
<feature type="compositionally biased region" description="Acidic residues" evidence="6">
    <location>
        <begin position="585"/>
        <end position="595"/>
    </location>
</feature>
<comment type="similarity">
    <text evidence="2">Belongs to the CWC22 family.</text>
</comment>